<dbReference type="PANTHER" id="PTHR43667:SF2">
    <property type="entry name" value="FATTY ACID C-METHYL TRANSFERASE"/>
    <property type="match status" value="1"/>
</dbReference>
<evidence type="ECO:0000259" key="1">
    <source>
        <dbReference type="Pfam" id="PF13649"/>
    </source>
</evidence>
<name>A0A8J6NB90_9BACT</name>
<dbReference type="Pfam" id="PF13649">
    <property type="entry name" value="Methyltransf_25"/>
    <property type="match status" value="1"/>
</dbReference>
<comment type="caution">
    <text evidence="2">The sequence shown here is derived from an EMBL/GenBank/DDBJ whole genome shotgun (WGS) entry which is preliminary data.</text>
</comment>
<dbReference type="GO" id="GO:0032259">
    <property type="term" value="P:methylation"/>
    <property type="evidence" value="ECO:0007669"/>
    <property type="project" value="UniProtKB-KW"/>
</dbReference>
<dbReference type="CDD" id="cd02440">
    <property type="entry name" value="AdoMet_MTases"/>
    <property type="match status" value="1"/>
</dbReference>
<proteinExistence type="predicted"/>
<dbReference type="Proteomes" id="UP000599024">
    <property type="component" value="Unassembled WGS sequence"/>
</dbReference>
<dbReference type="InterPro" id="IPR029063">
    <property type="entry name" value="SAM-dependent_MTases_sf"/>
</dbReference>
<dbReference type="EMBL" id="JACNLK010000046">
    <property type="protein sequence ID" value="MBC8208586.1"/>
    <property type="molecule type" value="Genomic_DNA"/>
</dbReference>
<feature type="domain" description="Methyltransferase" evidence="1">
    <location>
        <begin position="64"/>
        <end position="152"/>
    </location>
</feature>
<dbReference type="SUPFAM" id="SSF53335">
    <property type="entry name" value="S-adenosyl-L-methionine-dependent methyltransferases"/>
    <property type="match status" value="1"/>
</dbReference>
<dbReference type="Gene3D" id="3.40.50.150">
    <property type="entry name" value="Vaccinia Virus protein VP39"/>
    <property type="match status" value="1"/>
</dbReference>
<dbReference type="GO" id="GO:0008168">
    <property type="term" value="F:methyltransferase activity"/>
    <property type="evidence" value="ECO:0007669"/>
    <property type="project" value="UniProtKB-KW"/>
</dbReference>
<reference evidence="2 3" key="1">
    <citation type="submission" date="2020-08" db="EMBL/GenBank/DDBJ databases">
        <title>Bridging the membrane lipid divide: bacteria of the FCB group superphylum have the potential to synthesize archaeal ether lipids.</title>
        <authorList>
            <person name="Villanueva L."/>
            <person name="Von Meijenfeldt F.A.B."/>
            <person name="Westbye A.B."/>
            <person name="Yadav S."/>
            <person name="Hopmans E.C."/>
            <person name="Dutilh B.E."/>
            <person name="Sinninghe Damste J.S."/>
        </authorList>
    </citation>
    <scope>NUCLEOTIDE SEQUENCE [LARGE SCALE GENOMIC DNA]</scope>
    <source>
        <strain evidence="2">NIOZ-UU81</strain>
    </source>
</reference>
<keyword evidence="2" id="KW-0808">Transferase</keyword>
<keyword evidence="2" id="KW-0489">Methyltransferase</keyword>
<evidence type="ECO:0000313" key="2">
    <source>
        <dbReference type="EMBL" id="MBC8208586.1"/>
    </source>
</evidence>
<dbReference type="PANTHER" id="PTHR43667">
    <property type="entry name" value="CYCLOPROPANE-FATTY-ACYL-PHOSPHOLIPID SYNTHASE"/>
    <property type="match status" value="1"/>
</dbReference>
<protein>
    <submittedName>
        <fullName evidence="2">Methyltransferase domain-containing protein</fullName>
    </submittedName>
</protein>
<dbReference type="InterPro" id="IPR050723">
    <property type="entry name" value="CFA/CMAS"/>
</dbReference>
<sequence>MTITHYSDIDWQQLWENARKQKSWTSKKATDWDKKAPSFARRNRSSAYIDLLMAKLPLSPELTVLDAGSGPGTLSIPMAGHVKKVTALDYSTGMLTLLNQECHAQNITNIRPVHASWEDDWQAHNIGVHDLAIASRSLAVDDLKTALHKLNEHASQAVYITDRIAPTPFDPAAFAAIGRTFESGPDYIYTLNTLYSMGIHANVEILALQRDMTFPDFEHALDSYRWMIKDLNTIEEQKLATYIRSLIIKQDNEQITIQRKHAPCWALIWWNKSRLS</sequence>
<accession>A0A8J6NB90</accession>
<organism evidence="2 3">
    <name type="scientific">Candidatus Desulfatifera sulfidica</name>
    <dbReference type="NCBI Taxonomy" id="2841691"/>
    <lineage>
        <taxon>Bacteria</taxon>
        <taxon>Pseudomonadati</taxon>
        <taxon>Thermodesulfobacteriota</taxon>
        <taxon>Desulfobulbia</taxon>
        <taxon>Desulfobulbales</taxon>
        <taxon>Desulfobulbaceae</taxon>
        <taxon>Candidatus Desulfatifera</taxon>
    </lineage>
</organism>
<gene>
    <name evidence="2" type="ORF">H8E79_05415</name>
</gene>
<evidence type="ECO:0000313" key="3">
    <source>
        <dbReference type="Proteomes" id="UP000599024"/>
    </source>
</evidence>
<dbReference type="InterPro" id="IPR041698">
    <property type="entry name" value="Methyltransf_25"/>
</dbReference>
<dbReference type="AlphaFoldDB" id="A0A8J6NB90"/>